<sequence>MEVLIRWSKLPAAGSLVLYAVFLLLSAAATSEANIGEYDEYWQKRKLMADAAAEATYKRDPFEVTNSFNRAVHRHADRSFNQSIVRIAQLEESGRRELAMTKRKKFAGPCKATNPIDRCWRCRADWVTDRKRLARCAQGFGRNTTGGLAGKFYLVTDGTDDDVENPRPGTLRWGVIQDEPLWIIFAKDMIINLKEEMMINSDKTIDGRGAQVRITNGAQVTVQNSNNVIIHNIHIHDILQGKGGMIRDSPEHFGFRTQSDGDGISIFGSTNVWLDHLSLSNCQDGLIDVIAKSTGVTISNCHLTNHNDVMLFGSSDSFSEDQIMQITVAFNHFGRGLVQRMPRCRWGFFHVVNNDYTHWLMYAIGGSKNPTIISQGNRYIAPPNLAAKRITKQLGATEEEWKNWVWHSEEDLFMEGAYFTTSGGPIQKQFSNKDLIKPKPGSYIRGVEREKEAGDDEEEEVRGAMQGDLSDRPVLEDEPLWIIFAKEMIINLKEGMMINSDKTIDRRGAHVRITNGVQVTVQNSNNVIIHNIHIHDIVLGKLGMIRDSLEQFGFRTQSDSDDINIFGSTNDGLIDVIAKSTGVTMHLQLPPHQPQRHQALQLQCRWGYFHVVNNDYTHWLMYAIGGSKNPTIISQGNRYTAPPNLTAKQITKHLGAAEEEWKNWVYMALGGGPVHGGDLLHHVRRCDPEAVQQQGPDQAQAWILRREAHALRRLHPVHSRQEVLDRARRAASRRDDSYL</sequence>
<dbReference type="PANTHER" id="PTHR31683">
    <property type="entry name" value="PECTATE LYASE 18-RELATED"/>
    <property type="match status" value="1"/>
</dbReference>
<feature type="domain" description="Pectate lyase" evidence="12">
    <location>
        <begin position="487"/>
        <end position="645"/>
    </location>
</feature>
<name>A0A0E0PZK1_ORYRU</name>
<dbReference type="AlphaFoldDB" id="A0A0E0PZK1"/>
<evidence type="ECO:0000313" key="13">
    <source>
        <dbReference type="EnsemblPlants" id="ORUFI06G20690.1"/>
    </source>
</evidence>
<dbReference type="EC" id="4.2.2.2" evidence="4 10"/>
<evidence type="ECO:0000256" key="5">
    <source>
        <dbReference type="ARBA" id="ARBA00022723"/>
    </source>
</evidence>
<keyword evidence="5 10" id="KW-0479">Metal-binding</keyword>
<comment type="cofactor">
    <cofactor evidence="10">
        <name>Ca(2+)</name>
        <dbReference type="ChEBI" id="CHEBI:29108"/>
    </cofactor>
    <text evidence="10">Binds 1 Ca(2+) ion. Required for its activity.</text>
</comment>
<dbReference type="GO" id="GO:0046872">
    <property type="term" value="F:metal ion binding"/>
    <property type="evidence" value="ECO:0007669"/>
    <property type="project" value="UniProtKB-KW"/>
</dbReference>
<feature type="domain" description="Pectate lyase" evidence="12">
    <location>
        <begin position="188"/>
        <end position="385"/>
    </location>
</feature>
<dbReference type="UniPathway" id="UPA00545">
    <property type="reaction ID" value="UER00824"/>
</dbReference>
<comment type="catalytic activity">
    <reaction evidence="1 10">
        <text>Eliminative cleavage of (1-&gt;4)-alpha-D-galacturonan to give oligosaccharides with 4-deoxy-alpha-D-galact-4-enuronosyl groups at their non-reducing ends.</text>
        <dbReference type="EC" id="4.2.2.2"/>
    </reaction>
</comment>
<feature type="compositionally biased region" description="Basic and acidic residues" evidence="11">
    <location>
        <begin position="719"/>
        <end position="739"/>
    </location>
</feature>
<dbReference type="EnsemblPlants" id="ORUFI06G20690.1">
    <property type="protein sequence ID" value="ORUFI06G20690.1"/>
    <property type="gene ID" value="ORUFI06G20690"/>
</dbReference>
<dbReference type="STRING" id="4529.A0A0E0PZK1"/>
<feature type="chain" id="PRO_5005116190" description="Pectate lyase" evidence="10">
    <location>
        <begin position="34"/>
        <end position="739"/>
    </location>
</feature>
<keyword evidence="14" id="KW-1185">Reference proteome</keyword>
<accession>A0A0E0PZK1</accession>
<evidence type="ECO:0000256" key="11">
    <source>
        <dbReference type="SAM" id="MobiDB-lite"/>
    </source>
</evidence>
<dbReference type="Pfam" id="PF00544">
    <property type="entry name" value="Pectate_lyase_4"/>
    <property type="match status" value="1"/>
</dbReference>
<evidence type="ECO:0000313" key="14">
    <source>
        <dbReference type="Proteomes" id="UP000008022"/>
    </source>
</evidence>
<keyword evidence="9 10" id="KW-0456">Lyase</keyword>
<evidence type="ECO:0000256" key="1">
    <source>
        <dbReference type="ARBA" id="ARBA00000695"/>
    </source>
</evidence>
<dbReference type="InterPro" id="IPR002022">
    <property type="entry name" value="Pec_lyase"/>
</dbReference>
<evidence type="ECO:0000256" key="7">
    <source>
        <dbReference type="ARBA" id="ARBA00022837"/>
    </source>
</evidence>
<dbReference type="Pfam" id="PF04431">
    <property type="entry name" value="Pec_lyase_N"/>
    <property type="match status" value="1"/>
</dbReference>
<protein>
    <recommendedName>
        <fullName evidence="4 10">Pectate lyase</fullName>
        <ecNumber evidence="4 10">4.2.2.2</ecNumber>
    </recommendedName>
</protein>
<feature type="signal peptide" evidence="10">
    <location>
        <begin position="1"/>
        <end position="33"/>
    </location>
</feature>
<reference evidence="13" key="2">
    <citation type="submission" date="2015-06" db="UniProtKB">
        <authorList>
            <consortium name="EnsemblPlants"/>
        </authorList>
    </citation>
    <scope>IDENTIFICATION</scope>
</reference>
<dbReference type="OMA" id="PCITIQR"/>
<keyword evidence="6 10" id="KW-0732">Signal</keyword>
<dbReference type="PANTHER" id="PTHR31683:SF192">
    <property type="entry name" value="PECTATE LYASE"/>
    <property type="match status" value="1"/>
</dbReference>
<proteinExistence type="inferred from homology"/>
<dbReference type="HOGENOM" id="CLU_375716_0_0_1"/>
<dbReference type="InterPro" id="IPR012334">
    <property type="entry name" value="Pectin_lyas_fold"/>
</dbReference>
<comment type="similarity">
    <text evidence="3 10">Belongs to the polysaccharide lyase 1 family.</text>
</comment>
<feature type="region of interest" description="Disordered" evidence="11">
    <location>
        <begin position="718"/>
        <end position="739"/>
    </location>
</feature>
<organism evidence="13 14">
    <name type="scientific">Oryza rufipogon</name>
    <name type="common">Brownbeard rice</name>
    <name type="synonym">Asian wild rice</name>
    <dbReference type="NCBI Taxonomy" id="4529"/>
    <lineage>
        <taxon>Eukaryota</taxon>
        <taxon>Viridiplantae</taxon>
        <taxon>Streptophyta</taxon>
        <taxon>Embryophyta</taxon>
        <taxon>Tracheophyta</taxon>
        <taxon>Spermatophyta</taxon>
        <taxon>Magnoliopsida</taxon>
        <taxon>Liliopsida</taxon>
        <taxon>Poales</taxon>
        <taxon>Poaceae</taxon>
        <taxon>BOP clade</taxon>
        <taxon>Oryzoideae</taxon>
        <taxon>Oryzeae</taxon>
        <taxon>Oryzinae</taxon>
        <taxon>Oryza</taxon>
    </lineage>
</organism>
<dbReference type="eggNOG" id="ENOG502QQE2">
    <property type="taxonomic scope" value="Eukaryota"/>
</dbReference>
<keyword evidence="8" id="KW-0325">Glycoprotein</keyword>
<evidence type="ECO:0000259" key="12">
    <source>
        <dbReference type="SMART" id="SM00656"/>
    </source>
</evidence>
<evidence type="ECO:0000256" key="9">
    <source>
        <dbReference type="ARBA" id="ARBA00023239"/>
    </source>
</evidence>
<dbReference type="SUPFAM" id="SSF51126">
    <property type="entry name" value="Pectin lyase-like"/>
    <property type="match status" value="2"/>
</dbReference>
<dbReference type="Gene3D" id="2.160.20.10">
    <property type="entry name" value="Single-stranded right-handed beta-helix, Pectin lyase-like"/>
    <property type="match status" value="3"/>
</dbReference>
<dbReference type="Gramene" id="ORUFI06G20690.1">
    <property type="protein sequence ID" value="ORUFI06G20690.1"/>
    <property type="gene ID" value="ORUFI06G20690"/>
</dbReference>
<evidence type="ECO:0000256" key="8">
    <source>
        <dbReference type="ARBA" id="ARBA00023180"/>
    </source>
</evidence>
<comment type="pathway">
    <text evidence="2 10">Glycan metabolism; pectin degradation; 2-dehydro-3-deoxy-D-gluconate from pectin: step 2/5.</text>
</comment>
<dbReference type="SMART" id="SM00656">
    <property type="entry name" value="Amb_all"/>
    <property type="match status" value="2"/>
</dbReference>
<keyword evidence="7 10" id="KW-0106">Calcium</keyword>
<dbReference type="GO" id="GO:0045490">
    <property type="term" value="P:pectin catabolic process"/>
    <property type="evidence" value="ECO:0007669"/>
    <property type="project" value="UniProtKB-UniPathway"/>
</dbReference>
<dbReference type="InterPro" id="IPR007524">
    <property type="entry name" value="Pec_lyase_N"/>
</dbReference>
<evidence type="ECO:0000256" key="10">
    <source>
        <dbReference type="RuleBase" id="RU361123"/>
    </source>
</evidence>
<dbReference type="InterPro" id="IPR018082">
    <property type="entry name" value="AmbAllergen"/>
</dbReference>
<dbReference type="InterPro" id="IPR045032">
    <property type="entry name" value="PEL"/>
</dbReference>
<dbReference type="InterPro" id="IPR011050">
    <property type="entry name" value="Pectin_lyase_fold/virulence"/>
</dbReference>
<evidence type="ECO:0000256" key="6">
    <source>
        <dbReference type="ARBA" id="ARBA00022729"/>
    </source>
</evidence>
<dbReference type="GO" id="GO:0030570">
    <property type="term" value="F:pectate lyase activity"/>
    <property type="evidence" value="ECO:0007669"/>
    <property type="project" value="UniProtKB-EC"/>
</dbReference>
<evidence type="ECO:0000256" key="2">
    <source>
        <dbReference type="ARBA" id="ARBA00005220"/>
    </source>
</evidence>
<reference evidence="14" key="1">
    <citation type="submission" date="2013-06" db="EMBL/GenBank/DDBJ databases">
        <authorList>
            <person name="Zhao Q."/>
        </authorList>
    </citation>
    <scope>NUCLEOTIDE SEQUENCE</scope>
    <source>
        <strain evidence="14">cv. W1943</strain>
    </source>
</reference>
<dbReference type="PRINTS" id="PR00807">
    <property type="entry name" value="AMBALLERGEN"/>
</dbReference>
<dbReference type="Proteomes" id="UP000008022">
    <property type="component" value="Unassembled WGS sequence"/>
</dbReference>
<evidence type="ECO:0000256" key="4">
    <source>
        <dbReference type="ARBA" id="ARBA00012272"/>
    </source>
</evidence>
<evidence type="ECO:0000256" key="3">
    <source>
        <dbReference type="ARBA" id="ARBA00010980"/>
    </source>
</evidence>